<name>A0A369JJW6_HYPMA</name>
<reference evidence="1" key="1">
    <citation type="submission" date="2018-04" db="EMBL/GenBank/DDBJ databases">
        <title>Whole genome sequencing of Hypsizygus marmoreus.</title>
        <authorList>
            <person name="Choi I.-G."/>
            <person name="Min B."/>
            <person name="Kim J.-G."/>
            <person name="Kim S."/>
            <person name="Oh Y.-L."/>
            <person name="Kong W.-S."/>
            <person name="Park H."/>
            <person name="Jeong J."/>
            <person name="Song E.-S."/>
        </authorList>
    </citation>
    <scope>NUCLEOTIDE SEQUENCE [LARGE SCALE GENOMIC DNA]</scope>
    <source>
        <strain evidence="1">51987-8</strain>
    </source>
</reference>
<comment type="caution">
    <text evidence="1">The sequence shown here is derived from an EMBL/GenBank/DDBJ whole genome shotgun (WGS) entry which is preliminary data.</text>
</comment>
<dbReference type="InterPro" id="IPR036047">
    <property type="entry name" value="F-box-like_dom_sf"/>
</dbReference>
<sequence length="424" mass="48206">MVKIPISKRNVFPWRLGHVCSRWRNVALSQRRLWNYVYFECNPKKHTVMPEALEEAISRSGLGQLTFRISYSSNIIGDQDIVPDLIARYAHRCREIQFMFPAQQMKAFLENDSISFGSLEAAALMIMASGFPILPPNYPFLQGARVFDSVSTLRKFTLYGLFSLPLNDTRLHWGQLTHVDFANRFIVPSIAQDLFVVCRNLESCRLDLTFRNDEAWVHSGSTAHAVGEIILPNLRHLELKCRNPNDPSDIIRSLTLPVLAIFIQQFESDEFVVEESLGPLISLIRRSRCQLTHLESTRYLMGRDVTNLPDTGMETLVELLPSLTTFLGFGFMVPASVLQRMRSGELLPSIASFKCSFNTIAACALLVDIVEARWLNEASGGAVLEEVYAHNCIPEGLLNAVEKERIRVHEIKKRLKKEHRMVDV</sequence>
<dbReference type="AlphaFoldDB" id="A0A369JJW6"/>
<evidence type="ECO:0008006" key="3">
    <source>
        <dbReference type="Google" id="ProtNLM"/>
    </source>
</evidence>
<dbReference type="EMBL" id="LUEZ02000054">
    <property type="protein sequence ID" value="RDB21632.1"/>
    <property type="molecule type" value="Genomic_DNA"/>
</dbReference>
<dbReference type="InParanoid" id="A0A369JJW6"/>
<gene>
    <name evidence="1" type="ORF">Hypma_011287</name>
</gene>
<dbReference type="Proteomes" id="UP000076154">
    <property type="component" value="Unassembled WGS sequence"/>
</dbReference>
<proteinExistence type="predicted"/>
<dbReference type="SUPFAM" id="SSF81383">
    <property type="entry name" value="F-box domain"/>
    <property type="match status" value="1"/>
</dbReference>
<protein>
    <recommendedName>
        <fullName evidence="3">F-box domain-containing protein</fullName>
    </recommendedName>
</protein>
<keyword evidence="2" id="KW-1185">Reference proteome</keyword>
<evidence type="ECO:0000313" key="2">
    <source>
        <dbReference type="Proteomes" id="UP000076154"/>
    </source>
</evidence>
<organism evidence="1 2">
    <name type="scientific">Hypsizygus marmoreus</name>
    <name type="common">White beech mushroom</name>
    <name type="synonym">Agaricus marmoreus</name>
    <dbReference type="NCBI Taxonomy" id="39966"/>
    <lineage>
        <taxon>Eukaryota</taxon>
        <taxon>Fungi</taxon>
        <taxon>Dikarya</taxon>
        <taxon>Basidiomycota</taxon>
        <taxon>Agaricomycotina</taxon>
        <taxon>Agaricomycetes</taxon>
        <taxon>Agaricomycetidae</taxon>
        <taxon>Agaricales</taxon>
        <taxon>Tricholomatineae</taxon>
        <taxon>Lyophyllaceae</taxon>
        <taxon>Hypsizygus</taxon>
    </lineage>
</organism>
<accession>A0A369JJW6</accession>
<evidence type="ECO:0000313" key="1">
    <source>
        <dbReference type="EMBL" id="RDB21632.1"/>
    </source>
</evidence>
<dbReference type="OrthoDB" id="3365698at2759"/>